<evidence type="ECO:0000256" key="1">
    <source>
        <dbReference type="ARBA" id="ARBA00005432"/>
    </source>
</evidence>
<dbReference type="InterPro" id="IPR036424">
    <property type="entry name" value="UPP_synth-like_sf"/>
</dbReference>
<dbReference type="GO" id="GO:0016094">
    <property type="term" value="P:polyprenol biosynthetic process"/>
    <property type="evidence" value="ECO:0007669"/>
    <property type="project" value="TreeGrafter"/>
</dbReference>
<dbReference type="AlphaFoldDB" id="A0A9Q9FAR6"/>
<evidence type="ECO:0000256" key="2">
    <source>
        <dbReference type="ARBA" id="ARBA00022679"/>
    </source>
</evidence>
<evidence type="ECO:0000313" key="4">
    <source>
        <dbReference type="Proteomes" id="UP001059546"/>
    </source>
</evidence>
<dbReference type="Gene3D" id="3.40.1180.10">
    <property type="entry name" value="Decaprenyl diphosphate synthase-like"/>
    <property type="match status" value="2"/>
</dbReference>
<protein>
    <submittedName>
        <fullName evidence="3">Undecaprenyl pyrophosphatase synthetase</fullName>
    </submittedName>
</protein>
<keyword evidence="2" id="KW-0808">Transferase</keyword>
<dbReference type="EMBL" id="CP075147">
    <property type="protein sequence ID" value="UTX42490.1"/>
    <property type="molecule type" value="Genomic_DNA"/>
</dbReference>
<dbReference type="GO" id="GO:0045547">
    <property type="term" value="F:ditrans,polycis-polyprenyl diphosphate synthase [(2E,6E)-farnesyl diphosphate specific] activity"/>
    <property type="evidence" value="ECO:0007669"/>
    <property type="project" value="TreeGrafter"/>
</dbReference>
<name>A0A9Q9FAR6_ENCHE</name>
<organism evidence="3 4">
    <name type="scientific">Encephalitozoon hellem</name>
    <name type="common">Microsporidian parasite</name>
    <dbReference type="NCBI Taxonomy" id="27973"/>
    <lineage>
        <taxon>Eukaryota</taxon>
        <taxon>Fungi</taxon>
        <taxon>Fungi incertae sedis</taxon>
        <taxon>Microsporidia</taxon>
        <taxon>Unikaryonidae</taxon>
        <taxon>Encephalitozoon</taxon>
    </lineage>
</organism>
<comment type="similarity">
    <text evidence="1">Belongs to the UPP synthase family.</text>
</comment>
<reference evidence="3" key="1">
    <citation type="submission" date="2021-05" db="EMBL/GenBank/DDBJ databases">
        <title>Encephalitozoon hellem ATCC 50604 Complete Genome.</title>
        <authorList>
            <person name="Mascarenhas dos Santos A.C."/>
            <person name="Julian A.T."/>
            <person name="Pombert J.-F."/>
        </authorList>
    </citation>
    <scope>NUCLEOTIDE SEQUENCE</scope>
    <source>
        <strain evidence="3">ATCC 50604</strain>
    </source>
</reference>
<dbReference type="InterPro" id="IPR001441">
    <property type="entry name" value="UPP_synth-like"/>
</dbReference>
<dbReference type="PANTHER" id="PTHR10291:SF43">
    <property type="entry name" value="DEHYDRODOLICHYL DIPHOSPHATE SYNTHASE COMPLEX SUBUNIT DHDDS"/>
    <property type="match status" value="1"/>
</dbReference>
<gene>
    <name evidence="3" type="ORF">GPU96_01g01960</name>
</gene>
<dbReference type="Proteomes" id="UP001059546">
    <property type="component" value="Chromosome I"/>
</dbReference>
<dbReference type="Pfam" id="PF01255">
    <property type="entry name" value="Prenyltransf"/>
    <property type="match status" value="2"/>
</dbReference>
<dbReference type="PANTHER" id="PTHR10291">
    <property type="entry name" value="DEHYDRODOLICHYL DIPHOSPHATE SYNTHASE FAMILY MEMBER"/>
    <property type="match status" value="1"/>
</dbReference>
<proteinExistence type="inferred from homology"/>
<sequence>MLGSLRVRVFVCAIEITESIINSAYAIKTVLFILEILKQACVLAWKALCIWSGGPYSHGHPTGSNQRSKLGIFKDMNIAFICDGNRRYMKKFGQKDRFKKDKGLHKIYEFINFGYFYGFKEISFFCFALNNLKRSPDEVNGIMEIVKRKTKEPKEISIMPRFRVYGRLDLLEKDVRDRLVDLERESKSNTDITVNIFFAYSSEDEINNGIQFDSRVDILIRTGDTRRLSNFMIRQVAKGTSVFFAKPMWPELTTAHLFLILLKHKLEDKYLLN</sequence>
<accession>A0A9Q9FAR6</accession>
<evidence type="ECO:0000313" key="3">
    <source>
        <dbReference type="EMBL" id="UTX42490.1"/>
    </source>
</evidence>
<dbReference type="SUPFAM" id="SSF64005">
    <property type="entry name" value="Undecaprenyl diphosphate synthase"/>
    <property type="match status" value="1"/>
</dbReference>